<dbReference type="KEGG" id="gsu:GSU1762"/>
<dbReference type="OrthoDB" id="9787613at2"/>
<reference evidence="6 7" key="1">
    <citation type="journal article" date="2003" name="Science">
        <title>Genome of Geobacter sulfurreducens: metal reduction in subsurface environments.</title>
        <authorList>
            <person name="Methe B.A."/>
            <person name="Nelson K.E."/>
            <person name="Eisen J.A."/>
            <person name="Paulsen I.T."/>
            <person name="Nelson W."/>
            <person name="Heidelberg J.F."/>
            <person name="Wu D."/>
            <person name="Wu M."/>
            <person name="Ward N."/>
            <person name="Beanan M.J."/>
            <person name="Dodson R.J."/>
            <person name="Madupu R."/>
            <person name="Brinkac L.M."/>
            <person name="Daugherty S.C."/>
            <person name="DeBoy R.T."/>
            <person name="Durkin A.S."/>
            <person name="Gwinn M."/>
            <person name="Kolonay J.F."/>
            <person name="Sullivan S.A."/>
            <person name="Haft D.H."/>
            <person name="Selengut J."/>
            <person name="Davidsen T.M."/>
            <person name="Zafar N."/>
            <person name="White O."/>
            <person name="Tran B."/>
            <person name="Romero C."/>
            <person name="Forberger H.A."/>
            <person name="Weidman J."/>
            <person name="Khouri H."/>
            <person name="Feldblyum T.V."/>
            <person name="Utterback T.R."/>
            <person name="Van Aken S.E."/>
            <person name="Lovley D.R."/>
            <person name="Fraser C.M."/>
        </authorList>
    </citation>
    <scope>NUCLEOTIDE SEQUENCE [LARGE SCALE GENOMIC DNA]</scope>
    <source>
        <strain evidence="7">ATCC 51573 / DSM 12127 / PCA</strain>
    </source>
</reference>
<dbReference type="SUPFAM" id="SSF48452">
    <property type="entry name" value="TPR-like"/>
    <property type="match status" value="1"/>
</dbReference>
<feature type="chain" id="PRO_5004286195" evidence="4">
    <location>
        <begin position="24"/>
        <end position="429"/>
    </location>
</feature>
<feature type="domain" description="Peptidase MA-like" evidence="5">
    <location>
        <begin position="256"/>
        <end position="417"/>
    </location>
</feature>
<keyword evidence="1" id="KW-0677">Repeat</keyword>
<dbReference type="Proteomes" id="UP000000577">
    <property type="component" value="Chromosome"/>
</dbReference>
<dbReference type="PROSITE" id="PS51257">
    <property type="entry name" value="PROKAR_LIPOPROTEIN"/>
    <property type="match status" value="1"/>
</dbReference>
<dbReference type="PATRIC" id="fig|243231.5.peg.1801"/>
<dbReference type="AlphaFoldDB" id="Q74CB2"/>
<dbReference type="EMBL" id="AE017180">
    <property type="protein sequence ID" value="AAR35139.1"/>
    <property type="molecule type" value="Genomic_DNA"/>
</dbReference>
<sequence>MNVFLKRPLLFTLPLLLGCLVVAAPPATGADPVAQKKYGVQSIDLGELEKGIEQLEQAFSLFSLDPTLRDNLATAHALLGRKLLESKSYEEAAKHFGRGSELYPDEPRFHLLRGIAFSLAKNEEMARHELSLARSLGGDTAEGLYFLGKTYYDAGETDQAMALWEKAATLAPSESSLAGLLEKVRREQSVEERMERGHSSRFIVSYDSGTKTDNALAILDLLEEFYNSVGTDLGFFPASRIPVILYTRQDYREVTRSPHWSGGLYDGKIRLPVGGITEITPDIRATLRHEYVHAVVIDLTRGNCPTWLNEGIAEIQGRLEYNPPLGELEKAAKRGEFLPLKRLEGSFAGLEGGEVRLAYEQSYSLVDFIVSAHGWHRLRMVLEDLGSGLSLGEAMNRAFADVGLDYDGLFGRWRDHVLREVGGGGTPER</sequence>
<evidence type="ECO:0000259" key="5">
    <source>
        <dbReference type="Pfam" id="PF13485"/>
    </source>
</evidence>
<keyword evidence="6" id="KW-0449">Lipoprotein</keyword>
<name>Q74CB2_GEOSL</name>
<dbReference type="HOGENOM" id="CLU_643658_0_0_7"/>
<dbReference type="Gene3D" id="1.25.40.10">
    <property type="entry name" value="Tetratricopeptide repeat domain"/>
    <property type="match status" value="1"/>
</dbReference>
<dbReference type="InterPro" id="IPR019734">
    <property type="entry name" value="TPR_rpt"/>
</dbReference>
<dbReference type="InterPro" id="IPR011990">
    <property type="entry name" value="TPR-like_helical_dom_sf"/>
</dbReference>
<accession>Q74CB2</accession>
<dbReference type="STRING" id="243231.GSU1762"/>
<dbReference type="InterPro" id="IPR013105">
    <property type="entry name" value="TPR_2"/>
</dbReference>
<organism evidence="6 7">
    <name type="scientific">Geobacter sulfurreducens (strain ATCC 51573 / DSM 12127 / PCA)</name>
    <dbReference type="NCBI Taxonomy" id="243231"/>
    <lineage>
        <taxon>Bacteria</taxon>
        <taxon>Pseudomonadati</taxon>
        <taxon>Thermodesulfobacteriota</taxon>
        <taxon>Desulfuromonadia</taxon>
        <taxon>Geobacterales</taxon>
        <taxon>Geobacteraceae</taxon>
        <taxon>Geobacter</taxon>
    </lineage>
</organism>
<dbReference type="InParanoid" id="Q74CB2"/>
<evidence type="ECO:0000256" key="4">
    <source>
        <dbReference type="SAM" id="SignalP"/>
    </source>
</evidence>
<evidence type="ECO:0000313" key="7">
    <source>
        <dbReference type="Proteomes" id="UP000000577"/>
    </source>
</evidence>
<gene>
    <name evidence="6" type="ordered locus">GSU1762</name>
</gene>
<proteinExistence type="predicted"/>
<keyword evidence="2 3" id="KW-0802">TPR repeat</keyword>
<keyword evidence="4" id="KW-0732">Signal</keyword>
<dbReference type="Pfam" id="PF07719">
    <property type="entry name" value="TPR_2"/>
    <property type="match status" value="1"/>
</dbReference>
<protein>
    <submittedName>
        <fullName evidence="6">TPR domain lipoprotein</fullName>
    </submittedName>
</protein>
<feature type="signal peptide" evidence="4">
    <location>
        <begin position="1"/>
        <end position="23"/>
    </location>
</feature>
<dbReference type="PROSITE" id="PS50005">
    <property type="entry name" value="TPR"/>
    <property type="match status" value="2"/>
</dbReference>
<dbReference type="eggNOG" id="COG0457">
    <property type="taxonomic scope" value="Bacteria"/>
</dbReference>
<reference evidence="6 7" key="2">
    <citation type="journal article" date="2012" name="BMC Genomics">
        <title>Comparative genomic analysis of Geobacter sulfurreducens KN400, a strain with enhanced capacity for extracellular electron transfer and electricity production.</title>
        <authorList>
            <person name="Butler J.E."/>
            <person name="Young N.D."/>
            <person name="Aklujkar M."/>
            <person name="Lovley D.R."/>
        </authorList>
    </citation>
    <scope>NUCLEOTIDE SEQUENCE [LARGE SCALE GENOMIC DNA]</scope>
    <source>
        <strain evidence="7">ATCC 51573 / DSM 12127 / PCA</strain>
    </source>
</reference>
<dbReference type="EnsemblBacteria" id="AAR35139">
    <property type="protein sequence ID" value="AAR35139"/>
    <property type="gene ID" value="GSU1762"/>
</dbReference>
<feature type="repeat" description="TPR" evidence="3">
    <location>
        <begin position="141"/>
        <end position="174"/>
    </location>
</feature>
<feature type="repeat" description="TPR" evidence="3">
    <location>
        <begin position="73"/>
        <end position="106"/>
    </location>
</feature>
<evidence type="ECO:0000313" key="6">
    <source>
        <dbReference type="EMBL" id="AAR35139.1"/>
    </source>
</evidence>
<dbReference type="InterPro" id="IPR039568">
    <property type="entry name" value="Peptidase_MA-like_dom"/>
</dbReference>
<dbReference type="SMART" id="SM00028">
    <property type="entry name" value="TPR"/>
    <property type="match status" value="2"/>
</dbReference>
<evidence type="ECO:0000256" key="3">
    <source>
        <dbReference type="PROSITE-ProRule" id="PRU00339"/>
    </source>
</evidence>
<keyword evidence="7" id="KW-1185">Reference proteome</keyword>
<evidence type="ECO:0000256" key="2">
    <source>
        <dbReference type="ARBA" id="ARBA00022803"/>
    </source>
</evidence>
<dbReference type="Pfam" id="PF13485">
    <property type="entry name" value="Peptidase_MA_2"/>
    <property type="match status" value="1"/>
</dbReference>
<evidence type="ECO:0000256" key="1">
    <source>
        <dbReference type="ARBA" id="ARBA00022737"/>
    </source>
</evidence>